<dbReference type="GO" id="GO:0010333">
    <property type="term" value="F:terpene synthase activity"/>
    <property type="evidence" value="ECO:0007669"/>
    <property type="project" value="InterPro"/>
</dbReference>
<dbReference type="PaxDb" id="29760-VIT_18s0001g04020.t01"/>
<dbReference type="Gene3D" id="1.10.600.10">
    <property type="entry name" value="Farnesyl Diphosphate Synthase"/>
    <property type="match status" value="1"/>
</dbReference>
<keyword evidence="3" id="KW-1185">Reference proteome</keyword>
<dbReference type="Pfam" id="PF01397">
    <property type="entry name" value="Terpene_synth"/>
    <property type="match status" value="1"/>
</dbReference>
<dbReference type="Gene3D" id="1.50.10.130">
    <property type="entry name" value="Terpene synthase, N-terminal domain"/>
    <property type="match status" value="1"/>
</dbReference>
<organism evidence="2 3">
    <name type="scientific">Vitis vinifera</name>
    <name type="common">Grape</name>
    <dbReference type="NCBI Taxonomy" id="29760"/>
    <lineage>
        <taxon>Eukaryota</taxon>
        <taxon>Viridiplantae</taxon>
        <taxon>Streptophyta</taxon>
        <taxon>Embryophyta</taxon>
        <taxon>Tracheophyta</taxon>
        <taxon>Spermatophyta</taxon>
        <taxon>Magnoliopsida</taxon>
        <taxon>eudicotyledons</taxon>
        <taxon>Gunneridae</taxon>
        <taxon>Pentapetalae</taxon>
        <taxon>rosids</taxon>
        <taxon>Vitales</taxon>
        <taxon>Vitaceae</taxon>
        <taxon>Viteae</taxon>
        <taxon>Vitis</taxon>
    </lineage>
</organism>
<reference evidence="3" key="1">
    <citation type="journal article" date="2007" name="Nature">
        <title>The grapevine genome sequence suggests ancestral hexaploidization in major angiosperm phyla.</title>
        <authorList>
            <consortium name="The French-Italian Public Consortium for Grapevine Genome Characterization."/>
            <person name="Jaillon O."/>
            <person name="Aury J.-M."/>
            <person name="Noel B."/>
            <person name="Policriti A."/>
            <person name="Clepet C."/>
            <person name="Casagrande A."/>
            <person name="Choisne N."/>
            <person name="Aubourg S."/>
            <person name="Vitulo N."/>
            <person name="Jubin C."/>
            <person name="Vezzi A."/>
            <person name="Legeai F."/>
            <person name="Hugueney P."/>
            <person name="Dasilva C."/>
            <person name="Horner D."/>
            <person name="Mica E."/>
            <person name="Jublot D."/>
            <person name="Poulain J."/>
            <person name="Bruyere C."/>
            <person name="Billault A."/>
            <person name="Segurens B."/>
            <person name="Gouyvenoux M."/>
            <person name="Ugarte E."/>
            <person name="Cattonaro F."/>
            <person name="Anthouard V."/>
            <person name="Vico V."/>
            <person name="Del Fabbro C."/>
            <person name="Alaux M."/>
            <person name="Di Gaspero G."/>
            <person name="Dumas V."/>
            <person name="Felice N."/>
            <person name="Paillard S."/>
            <person name="Juman I."/>
            <person name="Moroldo M."/>
            <person name="Scalabrin S."/>
            <person name="Canaguier A."/>
            <person name="Le Clainche I."/>
            <person name="Malacrida G."/>
            <person name="Durand E."/>
            <person name="Pesole G."/>
            <person name="Laucou V."/>
            <person name="Chatelet P."/>
            <person name="Merdinoglu D."/>
            <person name="Delledonne M."/>
            <person name="Pezzotti M."/>
            <person name="Lecharny A."/>
            <person name="Scarpelli C."/>
            <person name="Artiguenave F."/>
            <person name="Pe M.E."/>
            <person name="Valle G."/>
            <person name="Morgante M."/>
            <person name="Caboche M."/>
            <person name="Adam-Blondon A.-F."/>
            <person name="Weissenbach J."/>
            <person name="Quetier F."/>
            <person name="Wincker P."/>
        </authorList>
    </citation>
    <scope>NUCLEOTIDE SEQUENCE [LARGE SCALE GENOMIC DNA]</scope>
    <source>
        <strain evidence="3">cv. Pinot noir / PN40024</strain>
    </source>
</reference>
<dbReference type="SUPFAM" id="SSF48239">
    <property type="entry name" value="Terpenoid cyclases/Protein prenyltransferases"/>
    <property type="match status" value="1"/>
</dbReference>
<dbReference type="InterPro" id="IPR001906">
    <property type="entry name" value="Terpene_synth_N"/>
</dbReference>
<name>D7TL89_VITVI</name>
<dbReference type="AlphaFoldDB" id="D7TL89"/>
<evidence type="ECO:0000313" key="3">
    <source>
        <dbReference type="Proteomes" id="UP000009183"/>
    </source>
</evidence>
<dbReference type="InterPro" id="IPR036965">
    <property type="entry name" value="Terpene_synth_N_sf"/>
</dbReference>
<proteinExistence type="predicted"/>
<dbReference type="OrthoDB" id="1877784at2759"/>
<evidence type="ECO:0000313" key="2">
    <source>
        <dbReference type="EMBL" id="CBI31261.3"/>
    </source>
</evidence>
<dbReference type="InterPro" id="IPR008949">
    <property type="entry name" value="Isoprenoid_synthase_dom_sf"/>
</dbReference>
<protein>
    <recommendedName>
        <fullName evidence="1">Terpene synthase N-terminal domain-containing protein</fullName>
    </recommendedName>
</protein>
<feature type="domain" description="Terpene synthase N-terminal" evidence="1">
    <location>
        <begin position="51"/>
        <end position="114"/>
    </location>
</feature>
<sequence>MLLLEEYKKSLWNPMVLFHCPKEVATQVSACPLVQIPKPENRPRAKFHPSIWGDQFITYTPEDEVTRACKEKQLEDLKEEVRRDLMAAAGNPSQVLNFIDAVQRLGVAYHFERERRIITTYL</sequence>
<gene>
    <name evidence="2" type="ordered locus">VIT_18s0001g04020</name>
</gene>
<evidence type="ECO:0000259" key="1">
    <source>
        <dbReference type="Pfam" id="PF01397"/>
    </source>
</evidence>
<dbReference type="Proteomes" id="UP000009183">
    <property type="component" value="Chromosome 18, unordered"/>
</dbReference>
<dbReference type="EMBL" id="FN595996">
    <property type="protein sequence ID" value="CBI31261.3"/>
    <property type="molecule type" value="Genomic_DNA"/>
</dbReference>
<dbReference type="HOGENOM" id="CLU_2030941_0_0_1"/>
<dbReference type="eggNOG" id="ENOG502SV01">
    <property type="taxonomic scope" value="Eukaryota"/>
</dbReference>
<dbReference type="InterPro" id="IPR008930">
    <property type="entry name" value="Terpenoid_cyclase/PrenylTrfase"/>
</dbReference>
<dbReference type="InParanoid" id="D7TL89"/>
<accession>D7TL89</accession>